<proteinExistence type="predicted"/>
<dbReference type="InterPro" id="IPR012340">
    <property type="entry name" value="NA-bd_OB-fold"/>
</dbReference>
<accession>A0A7V7BYH9</accession>
<organism evidence="2 3">
    <name type="scientific">Acetomicrobium hydrogeniformans</name>
    <dbReference type="NCBI Taxonomy" id="649746"/>
    <lineage>
        <taxon>Bacteria</taxon>
        <taxon>Thermotogati</taxon>
        <taxon>Synergistota</taxon>
        <taxon>Synergistia</taxon>
        <taxon>Synergistales</taxon>
        <taxon>Acetomicrobiaceae</taxon>
        <taxon>Acetomicrobium</taxon>
    </lineage>
</organism>
<feature type="domain" description="S1 motif" evidence="1">
    <location>
        <begin position="1"/>
        <end position="61"/>
    </location>
</feature>
<comment type="caution">
    <text evidence="2">The sequence shown here is derived from an EMBL/GenBank/DDBJ whole genome shotgun (WGS) entry which is preliminary data.</text>
</comment>
<dbReference type="InterPro" id="IPR003029">
    <property type="entry name" value="S1_domain"/>
</dbReference>
<evidence type="ECO:0000259" key="1">
    <source>
        <dbReference type="PROSITE" id="PS50126"/>
    </source>
</evidence>
<dbReference type="Proteomes" id="UP000525027">
    <property type="component" value="Unassembled WGS sequence"/>
</dbReference>
<dbReference type="AlphaFoldDB" id="A0A7V7BYH9"/>
<sequence length="61" mass="6993">DNTVEGFVPTESLDSWGDFYYDEDDLSLKGSKGMVFRLGDVVDVQLVEVDRSANRIYFRLI</sequence>
<dbReference type="PROSITE" id="PS50126">
    <property type="entry name" value="S1"/>
    <property type="match status" value="1"/>
</dbReference>
<protein>
    <submittedName>
        <fullName evidence="2">S1 RNA-binding domain-containing protein</fullName>
    </submittedName>
</protein>
<evidence type="ECO:0000313" key="2">
    <source>
        <dbReference type="EMBL" id="HHZ04636.1"/>
    </source>
</evidence>
<name>A0A7V7BYH9_9BACT</name>
<dbReference type="GO" id="GO:0003676">
    <property type="term" value="F:nucleic acid binding"/>
    <property type="evidence" value="ECO:0007669"/>
    <property type="project" value="InterPro"/>
</dbReference>
<reference evidence="2 3" key="1">
    <citation type="journal article" date="2020" name="Biotechnol. Biofuels">
        <title>New insights from the biogas microbiome by comprehensive genome-resolved metagenomics of nearly 1600 species originating from multiple anaerobic digesters.</title>
        <authorList>
            <person name="Campanaro S."/>
            <person name="Treu L."/>
            <person name="Rodriguez-R L.M."/>
            <person name="Kovalovszki A."/>
            <person name="Ziels R.M."/>
            <person name="Maus I."/>
            <person name="Zhu X."/>
            <person name="Kougias P.G."/>
            <person name="Basile A."/>
            <person name="Luo G."/>
            <person name="Schluter A."/>
            <person name="Konstantinidis K.T."/>
            <person name="Angelidaki I."/>
        </authorList>
    </citation>
    <scope>NUCLEOTIDE SEQUENCE [LARGE SCALE GENOMIC DNA]</scope>
    <source>
        <strain evidence="2">AS25fmACSIPFO_94</strain>
    </source>
</reference>
<dbReference type="SUPFAM" id="SSF50249">
    <property type="entry name" value="Nucleic acid-binding proteins"/>
    <property type="match status" value="1"/>
</dbReference>
<feature type="non-terminal residue" evidence="2">
    <location>
        <position position="1"/>
    </location>
</feature>
<dbReference type="Gene3D" id="2.40.50.140">
    <property type="entry name" value="Nucleic acid-binding proteins"/>
    <property type="match status" value="1"/>
</dbReference>
<dbReference type="EMBL" id="DURU01000110">
    <property type="protein sequence ID" value="HHZ04636.1"/>
    <property type="molecule type" value="Genomic_DNA"/>
</dbReference>
<evidence type="ECO:0000313" key="3">
    <source>
        <dbReference type="Proteomes" id="UP000525027"/>
    </source>
</evidence>
<dbReference type="RefSeq" id="WP_273003064.1">
    <property type="nucleotide sequence ID" value="NZ_DURU01000110.1"/>
</dbReference>
<gene>
    <name evidence="2" type="ORF">GX397_06210</name>
</gene>